<dbReference type="InterPro" id="IPR003644">
    <property type="entry name" value="Calx_beta"/>
</dbReference>
<dbReference type="InterPro" id="IPR051561">
    <property type="entry name" value="FRAS1_ECM"/>
</dbReference>
<dbReference type="Proteomes" id="UP000010556">
    <property type="component" value="Unassembled WGS sequence"/>
</dbReference>
<evidence type="ECO:0000256" key="7">
    <source>
        <dbReference type="ARBA" id="ARBA00023180"/>
    </source>
</evidence>
<dbReference type="GO" id="GO:0007155">
    <property type="term" value="P:cell adhesion"/>
    <property type="evidence" value="ECO:0007669"/>
    <property type="project" value="UniProtKB-KW"/>
</dbReference>
<protein>
    <submittedName>
        <fullName evidence="10">FRAS1-related extracellular matrix protein 2</fullName>
    </submittedName>
</protein>
<evidence type="ECO:0000256" key="4">
    <source>
        <dbReference type="ARBA" id="ARBA00022737"/>
    </source>
</evidence>
<name>L5LSW9_MYODS</name>
<gene>
    <name evidence="10" type="ORF">MDA_GLEAN10002041</name>
</gene>
<organism evidence="10 11">
    <name type="scientific">Myotis davidii</name>
    <name type="common">David's myotis</name>
    <dbReference type="NCBI Taxonomy" id="225400"/>
    <lineage>
        <taxon>Eukaryota</taxon>
        <taxon>Metazoa</taxon>
        <taxon>Chordata</taxon>
        <taxon>Craniata</taxon>
        <taxon>Vertebrata</taxon>
        <taxon>Euteleostomi</taxon>
        <taxon>Mammalia</taxon>
        <taxon>Eutheria</taxon>
        <taxon>Laurasiatheria</taxon>
        <taxon>Chiroptera</taxon>
        <taxon>Yangochiroptera</taxon>
        <taxon>Vespertilionidae</taxon>
        <taxon>Myotis</taxon>
    </lineage>
</organism>
<dbReference type="SUPFAM" id="SSF141072">
    <property type="entry name" value="CalX-like"/>
    <property type="match status" value="2"/>
</dbReference>
<keyword evidence="2" id="KW-0479">Metal-binding</keyword>
<evidence type="ECO:0000256" key="2">
    <source>
        <dbReference type="ARBA" id="ARBA00022723"/>
    </source>
</evidence>
<proteinExistence type="inferred from homology"/>
<evidence type="ECO:0000256" key="5">
    <source>
        <dbReference type="ARBA" id="ARBA00022837"/>
    </source>
</evidence>
<accession>L5LSW9</accession>
<dbReference type="GO" id="GO:0009653">
    <property type="term" value="P:anatomical structure morphogenesis"/>
    <property type="evidence" value="ECO:0007669"/>
    <property type="project" value="TreeGrafter"/>
</dbReference>
<evidence type="ECO:0000256" key="6">
    <source>
        <dbReference type="ARBA" id="ARBA00022889"/>
    </source>
</evidence>
<keyword evidence="6" id="KW-0130">Cell adhesion</keyword>
<keyword evidence="5" id="KW-0106">Calcium</keyword>
<sequence>MLKSDWGRCHQWVRVADAAPIAPQEQGEVEKPSEVIGAGSHCLYPLMAPSNRDQCWAPAAGGNKLTKQHFHLNWAWISFEKEYYLINEDSKFLDVVIKRRGYLGETSFISIGTRDGTAEKDKDFKGKAQKQVQFNPGQTRATWKVHMMSDEEHEQSETFQVVLSEPVLAALEFPTVTTVEIIDPGDEPTVFIPQSEYSIEEDVGELFIPIRRSGDVSQELIVICYTQQGTASGTVPTSVLSYSDYISRPEDHTSVIRFDKHEHEKICRIVVIDDSLYEEEETFHVLLSMPMGGRIGSEFPGAWVTIIPDKNDGQHKLVRAAIQAPVCDPRSHLPAIQDPDPGPGPQASTRVQPQNPPAGTHVQPQKPSACGPGPMFSHRSRLPTARDPDPGSRLQAGTCVQP</sequence>
<keyword evidence="3" id="KW-0732">Signal</keyword>
<dbReference type="FunFam" id="2.60.40.2030:FF:000008">
    <property type="entry name" value="FRAS1-related extracellular matrix protein 2"/>
    <property type="match status" value="1"/>
</dbReference>
<dbReference type="EMBL" id="KB108168">
    <property type="protein sequence ID" value="ELK29186.1"/>
    <property type="molecule type" value="Genomic_DNA"/>
</dbReference>
<dbReference type="GO" id="GO:0046872">
    <property type="term" value="F:metal ion binding"/>
    <property type="evidence" value="ECO:0007669"/>
    <property type="project" value="UniProtKB-KW"/>
</dbReference>
<feature type="domain" description="Calx-beta" evidence="9">
    <location>
        <begin position="177"/>
        <end position="288"/>
    </location>
</feature>
<evidence type="ECO:0000313" key="10">
    <source>
        <dbReference type="EMBL" id="ELK29186.1"/>
    </source>
</evidence>
<evidence type="ECO:0000256" key="8">
    <source>
        <dbReference type="SAM" id="MobiDB-lite"/>
    </source>
</evidence>
<dbReference type="SMART" id="SM00237">
    <property type="entry name" value="Calx_beta"/>
    <property type="match status" value="2"/>
</dbReference>
<keyword evidence="11" id="KW-1185">Reference proteome</keyword>
<evidence type="ECO:0000313" key="11">
    <source>
        <dbReference type="Proteomes" id="UP000010556"/>
    </source>
</evidence>
<feature type="domain" description="Calx-beta" evidence="9">
    <location>
        <begin position="65"/>
        <end position="164"/>
    </location>
</feature>
<feature type="region of interest" description="Disordered" evidence="8">
    <location>
        <begin position="330"/>
        <end position="402"/>
    </location>
</feature>
<keyword evidence="4" id="KW-0677">Repeat</keyword>
<keyword evidence="7" id="KW-0325">Glycoprotein</keyword>
<dbReference type="PANTHER" id="PTHR45739:SF4">
    <property type="entry name" value="FRAS1-RELATED EXTRACELLULAR MATRIX PROTEIN 2"/>
    <property type="match status" value="1"/>
</dbReference>
<dbReference type="Gene3D" id="2.60.40.2030">
    <property type="match status" value="2"/>
</dbReference>
<reference evidence="11" key="1">
    <citation type="journal article" date="2013" name="Science">
        <title>Comparative analysis of bat genomes provides insight into the evolution of flight and immunity.</title>
        <authorList>
            <person name="Zhang G."/>
            <person name="Cowled C."/>
            <person name="Shi Z."/>
            <person name="Huang Z."/>
            <person name="Bishop-Lilly K.A."/>
            <person name="Fang X."/>
            <person name="Wynne J.W."/>
            <person name="Xiong Z."/>
            <person name="Baker M.L."/>
            <person name="Zhao W."/>
            <person name="Tachedjian M."/>
            <person name="Zhu Y."/>
            <person name="Zhou P."/>
            <person name="Jiang X."/>
            <person name="Ng J."/>
            <person name="Yang L."/>
            <person name="Wu L."/>
            <person name="Xiao J."/>
            <person name="Feng Y."/>
            <person name="Chen Y."/>
            <person name="Sun X."/>
            <person name="Zhang Y."/>
            <person name="Marsh G.A."/>
            <person name="Crameri G."/>
            <person name="Broder C.C."/>
            <person name="Frey K.G."/>
            <person name="Wang L.F."/>
            <person name="Wang J."/>
        </authorList>
    </citation>
    <scope>NUCLEOTIDE SEQUENCE [LARGE SCALE GENOMIC DNA]</scope>
</reference>
<dbReference type="GO" id="GO:0007154">
    <property type="term" value="P:cell communication"/>
    <property type="evidence" value="ECO:0007669"/>
    <property type="project" value="InterPro"/>
</dbReference>
<dbReference type="InterPro" id="IPR038081">
    <property type="entry name" value="CalX-like_sf"/>
</dbReference>
<evidence type="ECO:0000256" key="1">
    <source>
        <dbReference type="ARBA" id="ARBA00005529"/>
    </source>
</evidence>
<dbReference type="AlphaFoldDB" id="L5LSW9"/>
<comment type="similarity">
    <text evidence="1">Belongs to the FRAS1 family.</text>
</comment>
<dbReference type="FunFam" id="2.60.40.2030:FF:000011">
    <property type="entry name" value="Fras1-related extracellular matrix protein 2"/>
    <property type="match status" value="1"/>
</dbReference>
<dbReference type="PANTHER" id="PTHR45739">
    <property type="entry name" value="MATRIX PROTEIN, PUTATIVE-RELATED"/>
    <property type="match status" value="1"/>
</dbReference>
<dbReference type="GO" id="GO:0016020">
    <property type="term" value="C:membrane"/>
    <property type="evidence" value="ECO:0007669"/>
    <property type="project" value="InterPro"/>
</dbReference>
<dbReference type="Pfam" id="PF03160">
    <property type="entry name" value="Calx-beta"/>
    <property type="match status" value="1"/>
</dbReference>
<evidence type="ECO:0000256" key="3">
    <source>
        <dbReference type="ARBA" id="ARBA00022729"/>
    </source>
</evidence>
<evidence type="ECO:0000259" key="9">
    <source>
        <dbReference type="SMART" id="SM00237"/>
    </source>
</evidence>